<reference evidence="13 14" key="2">
    <citation type="submission" date="2018-11" db="EMBL/GenBank/DDBJ databases">
        <authorList>
            <consortium name="Pathogen Informatics"/>
        </authorList>
    </citation>
    <scope>NUCLEOTIDE SEQUENCE [LARGE SCALE GENOMIC DNA]</scope>
</reference>
<dbReference type="AlphaFoldDB" id="A0A183J262"/>
<feature type="transmembrane region" description="Helical" evidence="12">
    <location>
        <begin position="174"/>
        <end position="200"/>
    </location>
</feature>
<keyword evidence="10" id="KW-0739">Sodium transport</keyword>
<evidence type="ECO:0000256" key="7">
    <source>
        <dbReference type="ARBA" id="ARBA00023053"/>
    </source>
</evidence>
<protein>
    <submittedName>
        <fullName evidence="15">Sodium-dependent multivitamin transporter</fullName>
    </submittedName>
</protein>
<dbReference type="GO" id="GO:0015293">
    <property type="term" value="F:symporter activity"/>
    <property type="evidence" value="ECO:0007669"/>
    <property type="project" value="TreeGrafter"/>
</dbReference>
<dbReference type="InterPro" id="IPR038377">
    <property type="entry name" value="Na/Glc_symporter_sf"/>
</dbReference>
<evidence type="ECO:0000256" key="5">
    <source>
        <dbReference type="ARBA" id="ARBA00022692"/>
    </source>
</evidence>
<evidence type="ECO:0000256" key="8">
    <source>
        <dbReference type="ARBA" id="ARBA00023065"/>
    </source>
</evidence>
<feature type="transmembrane region" description="Helical" evidence="12">
    <location>
        <begin position="232"/>
        <end position="252"/>
    </location>
</feature>
<comment type="similarity">
    <text evidence="2 11">Belongs to the sodium:solute symporter (SSF) (TC 2.A.21) family.</text>
</comment>
<keyword evidence="9 12" id="KW-0472">Membrane</keyword>
<keyword evidence="4" id="KW-1003">Cell membrane</keyword>
<dbReference type="GO" id="GO:0005886">
    <property type="term" value="C:plasma membrane"/>
    <property type="evidence" value="ECO:0007669"/>
    <property type="project" value="UniProtKB-SubCell"/>
</dbReference>
<evidence type="ECO:0000256" key="1">
    <source>
        <dbReference type="ARBA" id="ARBA00004651"/>
    </source>
</evidence>
<feature type="transmembrane region" description="Helical" evidence="12">
    <location>
        <begin position="287"/>
        <end position="309"/>
    </location>
</feature>
<dbReference type="PANTHER" id="PTHR42985">
    <property type="entry name" value="SODIUM-COUPLED MONOCARBOXYLATE TRANSPORTER"/>
    <property type="match status" value="1"/>
</dbReference>
<evidence type="ECO:0000256" key="3">
    <source>
        <dbReference type="ARBA" id="ARBA00022448"/>
    </source>
</evidence>
<dbReference type="GO" id="GO:0006814">
    <property type="term" value="P:sodium ion transport"/>
    <property type="evidence" value="ECO:0007669"/>
    <property type="project" value="UniProtKB-KW"/>
</dbReference>
<proteinExistence type="inferred from homology"/>
<evidence type="ECO:0000256" key="4">
    <source>
        <dbReference type="ARBA" id="ARBA00022475"/>
    </source>
</evidence>
<evidence type="ECO:0000313" key="13">
    <source>
        <dbReference type="EMBL" id="VDP27635.1"/>
    </source>
</evidence>
<evidence type="ECO:0000313" key="14">
    <source>
        <dbReference type="Proteomes" id="UP000270296"/>
    </source>
</evidence>
<gene>
    <name evidence="13" type="ORF">SBAD_LOCUS9959</name>
</gene>
<evidence type="ECO:0000256" key="2">
    <source>
        <dbReference type="ARBA" id="ARBA00006434"/>
    </source>
</evidence>
<evidence type="ECO:0000256" key="6">
    <source>
        <dbReference type="ARBA" id="ARBA00022989"/>
    </source>
</evidence>
<dbReference type="Proteomes" id="UP000270296">
    <property type="component" value="Unassembled WGS sequence"/>
</dbReference>
<evidence type="ECO:0000313" key="15">
    <source>
        <dbReference type="WBParaSite" id="SBAD_0001031201-mRNA-1"/>
    </source>
</evidence>
<feature type="transmembrane region" description="Helical" evidence="12">
    <location>
        <begin position="316"/>
        <end position="337"/>
    </location>
</feature>
<organism evidence="15">
    <name type="scientific">Soboliphyme baturini</name>
    <dbReference type="NCBI Taxonomy" id="241478"/>
    <lineage>
        <taxon>Eukaryota</taxon>
        <taxon>Metazoa</taxon>
        <taxon>Ecdysozoa</taxon>
        <taxon>Nematoda</taxon>
        <taxon>Enoplea</taxon>
        <taxon>Dorylaimia</taxon>
        <taxon>Dioctophymatida</taxon>
        <taxon>Dioctophymatoidea</taxon>
        <taxon>Soboliphymatidae</taxon>
        <taxon>Soboliphyme</taxon>
    </lineage>
</organism>
<dbReference type="InterPro" id="IPR001734">
    <property type="entry name" value="Na/solute_symporter"/>
</dbReference>
<keyword evidence="3" id="KW-0813">Transport</keyword>
<keyword evidence="14" id="KW-1185">Reference proteome</keyword>
<feature type="transmembrane region" description="Helical" evidence="12">
    <location>
        <begin position="401"/>
        <end position="423"/>
    </location>
</feature>
<reference evidence="15" key="1">
    <citation type="submission" date="2016-06" db="UniProtKB">
        <authorList>
            <consortium name="WormBaseParasite"/>
        </authorList>
    </citation>
    <scope>IDENTIFICATION</scope>
</reference>
<name>A0A183J262_9BILA</name>
<keyword evidence="7" id="KW-0915">Sodium</keyword>
<feature type="transmembrane region" description="Helical" evidence="12">
    <location>
        <begin position="20"/>
        <end position="42"/>
    </location>
</feature>
<dbReference type="OrthoDB" id="6132759at2759"/>
<dbReference type="PANTHER" id="PTHR42985:SF2">
    <property type="entry name" value="SODIUM-DEPENDENT MULTIVITAMIN TRANSPORTER"/>
    <property type="match status" value="1"/>
</dbReference>
<keyword evidence="5 12" id="KW-0812">Transmembrane</keyword>
<dbReference type="Pfam" id="PF00474">
    <property type="entry name" value="SSF"/>
    <property type="match status" value="1"/>
</dbReference>
<comment type="subcellular location">
    <subcellularLocation>
        <location evidence="1">Cell membrane</location>
        <topology evidence="1">Multi-pass membrane protein</topology>
    </subcellularLocation>
</comment>
<evidence type="ECO:0000256" key="9">
    <source>
        <dbReference type="ARBA" id="ARBA00023136"/>
    </source>
</evidence>
<evidence type="ECO:0000256" key="12">
    <source>
        <dbReference type="SAM" id="Phobius"/>
    </source>
</evidence>
<dbReference type="PROSITE" id="PS50283">
    <property type="entry name" value="NA_SOLUT_SYMP_3"/>
    <property type="match status" value="2"/>
</dbReference>
<dbReference type="InterPro" id="IPR051163">
    <property type="entry name" value="Sodium:Solute_Symporter_SSF"/>
</dbReference>
<keyword evidence="6 12" id="KW-1133">Transmembrane helix</keyword>
<feature type="transmembrane region" description="Helical" evidence="12">
    <location>
        <begin position="137"/>
        <end position="154"/>
    </location>
</feature>
<dbReference type="Gene3D" id="1.20.1730.10">
    <property type="entry name" value="Sodium/glucose cotransporter"/>
    <property type="match status" value="1"/>
</dbReference>
<dbReference type="EMBL" id="UZAM01013407">
    <property type="protein sequence ID" value="VDP27635.1"/>
    <property type="molecule type" value="Genomic_DNA"/>
</dbReference>
<feature type="transmembrane region" description="Helical" evidence="12">
    <location>
        <begin position="86"/>
        <end position="104"/>
    </location>
</feature>
<keyword evidence="8" id="KW-0406">Ion transport</keyword>
<dbReference type="WBParaSite" id="SBAD_0001031201-mRNA-1">
    <property type="protein sequence ID" value="SBAD_0001031201-mRNA-1"/>
    <property type="gene ID" value="SBAD_0001031201"/>
</dbReference>
<accession>A0A183J262</accession>
<evidence type="ECO:0000256" key="11">
    <source>
        <dbReference type="RuleBase" id="RU362091"/>
    </source>
</evidence>
<sequence length="480" mass="53364">MSAISLLGYSAEFYVYGSMLLFYGVVYVIAYPLAAVVFIPVFHRLDIKSAYEYLELRFSGTVRQLVSLLFCFKLGGFKAVVWTSTFQMAIIFVGFMFVIVDGVIKQGGWQSILSAAQTGNRFILDDMRFDPRVRHSFWSLVIGGTFTILSMLAADQLTIQRYLSFKDLRKAQTALLLNIPMCFVTLFFYCSSGLIMFATYRFCDPLLRKNITRYDQLLIYYVADQQKSMNGLLGLFASAIYGAGLSTLSSGYNAVSAVILEDIVKPLYHWKSHSVLVDTKAAVVTKMALSIFGMVGGPLLGVFCLGMFFSWTNAKGALVGLCVSVAFTFYVGFGAIFSGVRPVIMPVTALGCDCHTNDTLNCTAMYDNVSAIFQCDQTCGYTVINNDPGGITNLYRVSYQYYSLIGVVIAVFFGTLVSALTGFRKHNPVDRRLLVSFGYSGSKADSKDLLDYTGSDTLCIAEKVNTLYDFRKNREFIEKF</sequence>
<evidence type="ECO:0000256" key="10">
    <source>
        <dbReference type="ARBA" id="ARBA00023201"/>
    </source>
</evidence>